<evidence type="ECO:0000313" key="8">
    <source>
        <dbReference type="EMBL" id="GCA80478.1"/>
    </source>
</evidence>
<evidence type="ECO:0000313" key="9">
    <source>
        <dbReference type="Proteomes" id="UP000324689"/>
    </source>
</evidence>
<feature type="transmembrane region" description="Helical" evidence="6">
    <location>
        <begin position="100"/>
        <end position="119"/>
    </location>
</feature>
<comment type="caution">
    <text evidence="8">The sequence shown here is derived from an EMBL/GenBank/DDBJ whole genome shotgun (WGS) entry which is preliminary data.</text>
</comment>
<name>A0A5A5RZJ0_MICAE</name>
<comment type="subcellular location">
    <subcellularLocation>
        <location evidence="1">Membrane</location>
        <topology evidence="1">Multi-pass membrane protein</topology>
    </subcellularLocation>
</comment>
<evidence type="ECO:0000256" key="6">
    <source>
        <dbReference type="SAM" id="Phobius"/>
    </source>
</evidence>
<organism evidence="8 9">
    <name type="scientific">Microcystis aeruginosa NIES-2521</name>
    <dbReference type="NCBI Taxonomy" id="2303983"/>
    <lineage>
        <taxon>Bacteria</taxon>
        <taxon>Bacillati</taxon>
        <taxon>Cyanobacteriota</taxon>
        <taxon>Cyanophyceae</taxon>
        <taxon>Oscillatoriophycideae</taxon>
        <taxon>Chroococcales</taxon>
        <taxon>Microcystaceae</taxon>
        <taxon>Microcystis</taxon>
    </lineage>
</organism>
<dbReference type="Proteomes" id="UP000324689">
    <property type="component" value="Unassembled WGS sequence"/>
</dbReference>
<dbReference type="PANTHER" id="PTHR38459">
    <property type="entry name" value="PROPHAGE BACTOPRENOL-LINKED GLUCOSE TRANSLOCASE HOMOLOG"/>
    <property type="match status" value="1"/>
</dbReference>
<dbReference type="InterPro" id="IPR007267">
    <property type="entry name" value="GtrA_DPMS_TM"/>
</dbReference>
<evidence type="ECO:0000256" key="4">
    <source>
        <dbReference type="ARBA" id="ARBA00022989"/>
    </source>
</evidence>
<dbReference type="AlphaFoldDB" id="A0A5A5RZJ0"/>
<evidence type="ECO:0000256" key="2">
    <source>
        <dbReference type="ARBA" id="ARBA00009399"/>
    </source>
</evidence>
<dbReference type="InterPro" id="IPR051401">
    <property type="entry name" value="GtrA_CellWall_Glycosyl"/>
</dbReference>
<dbReference type="EMBL" id="BHVQ01000029">
    <property type="protein sequence ID" value="GCA80478.1"/>
    <property type="molecule type" value="Genomic_DNA"/>
</dbReference>
<dbReference type="GO" id="GO:0005886">
    <property type="term" value="C:plasma membrane"/>
    <property type="evidence" value="ECO:0007669"/>
    <property type="project" value="TreeGrafter"/>
</dbReference>
<keyword evidence="4 6" id="KW-1133">Transmembrane helix</keyword>
<dbReference type="GO" id="GO:0000271">
    <property type="term" value="P:polysaccharide biosynthetic process"/>
    <property type="evidence" value="ECO:0007669"/>
    <property type="project" value="InterPro"/>
</dbReference>
<comment type="similarity">
    <text evidence="2">Belongs to the GtrA family.</text>
</comment>
<evidence type="ECO:0000256" key="3">
    <source>
        <dbReference type="ARBA" id="ARBA00022692"/>
    </source>
</evidence>
<sequence length="127" mass="14975">MVIVYEKQFSKFFSVGLVCTVFNYVGLYLLTSILGIYYLVSFCIVWLLGNLLGYWLNKKYTFKSPKSIVGEIHKYYLVMLSSLLINLMIIYILVKYFQVWYLIASVLTTILGIFYNFILHKKWSFKG</sequence>
<protein>
    <recommendedName>
        <fullName evidence="7">GtrA/DPMS transmembrane domain-containing protein</fullName>
    </recommendedName>
</protein>
<feature type="transmembrane region" description="Helical" evidence="6">
    <location>
        <begin position="75"/>
        <end position="94"/>
    </location>
</feature>
<feature type="transmembrane region" description="Helical" evidence="6">
    <location>
        <begin position="36"/>
        <end position="55"/>
    </location>
</feature>
<feature type="transmembrane region" description="Helical" evidence="6">
    <location>
        <begin position="12"/>
        <end position="30"/>
    </location>
</feature>
<proteinExistence type="inferred from homology"/>
<evidence type="ECO:0000256" key="5">
    <source>
        <dbReference type="ARBA" id="ARBA00023136"/>
    </source>
</evidence>
<keyword evidence="5 6" id="KW-0472">Membrane</keyword>
<evidence type="ECO:0000256" key="1">
    <source>
        <dbReference type="ARBA" id="ARBA00004141"/>
    </source>
</evidence>
<evidence type="ECO:0000259" key="7">
    <source>
        <dbReference type="Pfam" id="PF04138"/>
    </source>
</evidence>
<dbReference type="PANTHER" id="PTHR38459:SF1">
    <property type="entry name" value="PROPHAGE BACTOPRENOL-LINKED GLUCOSE TRANSLOCASE HOMOLOG"/>
    <property type="match status" value="1"/>
</dbReference>
<gene>
    <name evidence="8" type="ORF">MiTs_02486</name>
</gene>
<keyword evidence="3 6" id="KW-0812">Transmembrane</keyword>
<dbReference type="Pfam" id="PF04138">
    <property type="entry name" value="GtrA_DPMS_TM"/>
    <property type="match status" value="1"/>
</dbReference>
<accession>A0A5A5RZJ0</accession>
<feature type="domain" description="GtrA/DPMS transmembrane" evidence="7">
    <location>
        <begin position="11"/>
        <end position="125"/>
    </location>
</feature>
<reference evidence="8 9" key="1">
    <citation type="submission" date="2018-09" db="EMBL/GenBank/DDBJ databases">
        <title>Evolutionary history of phycoerythrin pigmentation in the water bloom-forming cyanobacterium Microcystis aeruginosa.</title>
        <authorList>
            <person name="Tanabe Y."/>
            <person name="Tanabe Y."/>
            <person name="Yamaguchi H."/>
        </authorList>
    </citation>
    <scope>NUCLEOTIDE SEQUENCE [LARGE SCALE GENOMIC DNA]</scope>
    <source>
        <strain evidence="8 9">NIES-2521</strain>
    </source>
</reference>